<reference evidence="1" key="1">
    <citation type="submission" date="2019-10" db="EMBL/GenBank/DDBJ databases">
        <authorList>
            <consortium name="DOE Joint Genome Institute"/>
            <person name="Kuo A."/>
            <person name="Miyauchi S."/>
            <person name="Kiss E."/>
            <person name="Drula E."/>
            <person name="Kohler A."/>
            <person name="Sanchez-Garcia M."/>
            <person name="Andreopoulos B."/>
            <person name="Barry K.W."/>
            <person name="Bonito G."/>
            <person name="Buee M."/>
            <person name="Carver A."/>
            <person name="Chen C."/>
            <person name="Cichocki N."/>
            <person name="Clum A."/>
            <person name="Culley D."/>
            <person name="Crous P.W."/>
            <person name="Fauchery L."/>
            <person name="Girlanda M."/>
            <person name="Hayes R."/>
            <person name="Keri Z."/>
            <person name="LaButti K."/>
            <person name="Lipzen A."/>
            <person name="Lombard V."/>
            <person name="Magnuson J."/>
            <person name="Maillard F."/>
            <person name="Morin E."/>
            <person name="Murat C."/>
            <person name="Nolan M."/>
            <person name="Ohm R."/>
            <person name="Pangilinan J."/>
            <person name="Pereira M."/>
            <person name="Perotto S."/>
            <person name="Peter M."/>
            <person name="Riley R."/>
            <person name="Sitrit Y."/>
            <person name="Stielow B."/>
            <person name="Szollosi G."/>
            <person name="Zifcakova L."/>
            <person name="Stursova M."/>
            <person name="Spatafora J.W."/>
            <person name="Tedersoo L."/>
            <person name="Vaario L.-M."/>
            <person name="Yamada A."/>
            <person name="Yan M."/>
            <person name="Wang P."/>
            <person name="Xu J."/>
            <person name="Bruns T."/>
            <person name="Baldrian P."/>
            <person name="Vilgalys R."/>
            <person name="Henrissat B."/>
            <person name="Grigoriev I.V."/>
            <person name="Hibbett D."/>
            <person name="Nagy L.G."/>
            <person name="Martin F.M."/>
        </authorList>
    </citation>
    <scope>NUCLEOTIDE SEQUENCE</scope>
    <source>
        <strain evidence="1">Prilba</strain>
    </source>
</reference>
<dbReference type="Proteomes" id="UP000759537">
    <property type="component" value="Unassembled WGS sequence"/>
</dbReference>
<sequence>MYIPSSHMENVSAAMQEPFPELTHLELSSSDEAVLVLPDSFLGGHAPRLEFLWLNRIPFPALPKLLSSAAHLVQLYLINISHSGYISPEEMLTALCTLTSLAVLHLDFQSPRSRPNWASRRPPTPTRSVLPVLTNFLFKGVTEYLEDIVSYIDAPLPFFNQILFDTPQFIQFINRTPALNALEKARVAFADGAARVNFSSLTSGYGELTVKIPCMELDWQVSALKQVCISCLPPLSTSDLYIYMDKVGYWQDNVENMLWLELLHPFTAVKNLYLSKQVAPRIVPALQELVGDRTTEVLPTLLNIFLERPQPSGPVQEGIGQFVATRQVTNNPIIISAWS</sequence>
<proteinExistence type="predicted"/>
<name>A0A9P5TD89_9AGAM</name>
<dbReference type="OrthoDB" id="3249725at2759"/>
<organism evidence="1 2">
    <name type="scientific">Russula ochroleuca</name>
    <dbReference type="NCBI Taxonomy" id="152965"/>
    <lineage>
        <taxon>Eukaryota</taxon>
        <taxon>Fungi</taxon>
        <taxon>Dikarya</taxon>
        <taxon>Basidiomycota</taxon>
        <taxon>Agaricomycotina</taxon>
        <taxon>Agaricomycetes</taxon>
        <taxon>Russulales</taxon>
        <taxon>Russulaceae</taxon>
        <taxon>Russula</taxon>
    </lineage>
</organism>
<comment type="caution">
    <text evidence="1">The sequence shown here is derived from an EMBL/GenBank/DDBJ whole genome shotgun (WGS) entry which is preliminary data.</text>
</comment>
<gene>
    <name evidence="1" type="ORF">DFH94DRAFT_808071</name>
</gene>
<protein>
    <submittedName>
        <fullName evidence="1">Uncharacterized protein</fullName>
    </submittedName>
</protein>
<accession>A0A9P5TD89</accession>
<evidence type="ECO:0000313" key="2">
    <source>
        <dbReference type="Proteomes" id="UP000759537"/>
    </source>
</evidence>
<evidence type="ECO:0000313" key="1">
    <source>
        <dbReference type="EMBL" id="KAF8485882.1"/>
    </source>
</evidence>
<dbReference type="AlphaFoldDB" id="A0A9P5TD89"/>
<dbReference type="InterPro" id="IPR032675">
    <property type="entry name" value="LRR_dom_sf"/>
</dbReference>
<dbReference type="SUPFAM" id="SSF52047">
    <property type="entry name" value="RNI-like"/>
    <property type="match status" value="1"/>
</dbReference>
<keyword evidence="2" id="KW-1185">Reference proteome</keyword>
<reference evidence="1" key="2">
    <citation type="journal article" date="2020" name="Nat. Commun.">
        <title>Large-scale genome sequencing of mycorrhizal fungi provides insights into the early evolution of symbiotic traits.</title>
        <authorList>
            <person name="Miyauchi S."/>
            <person name="Kiss E."/>
            <person name="Kuo A."/>
            <person name="Drula E."/>
            <person name="Kohler A."/>
            <person name="Sanchez-Garcia M."/>
            <person name="Morin E."/>
            <person name="Andreopoulos B."/>
            <person name="Barry K.W."/>
            <person name="Bonito G."/>
            <person name="Buee M."/>
            <person name="Carver A."/>
            <person name="Chen C."/>
            <person name="Cichocki N."/>
            <person name="Clum A."/>
            <person name="Culley D."/>
            <person name="Crous P.W."/>
            <person name="Fauchery L."/>
            <person name="Girlanda M."/>
            <person name="Hayes R.D."/>
            <person name="Keri Z."/>
            <person name="LaButti K."/>
            <person name="Lipzen A."/>
            <person name="Lombard V."/>
            <person name="Magnuson J."/>
            <person name="Maillard F."/>
            <person name="Murat C."/>
            <person name="Nolan M."/>
            <person name="Ohm R.A."/>
            <person name="Pangilinan J."/>
            <person name="Pereira M.F."/>
            <person name="Perotto S."/>
            <person name="Peter M."/>
            <person name="Pfister S."/>
            <person name="Riley R."/>
            <person name="Sitrit Y."/>
            <person name="Stielow J.B."/>
            <person name="Szollosi G."/>
            <person name="Zifcakova L."/>
            <person name="Stursova M."/>
            <person name="Spatafora J.W."/>
            <person name="Tedersoo L."/>
            <person name="Vaario L.M."/>
            <person name="Yamada A."/>
            <person name="Yan M."/>
            <person name="Wang P."/>
            <person name="Xu J."/>
            <person name="Bruns T."/>
            <person name="Baldrian P."/>
            <person name="Vilgalys R."/>
            <person name="Dunand C."/>
            <person name="Henrissat B."/>
            <person name="Grigoriev I.V."/>
            <person name="Hibbett D."/>
            <person name="Nagy L.G."/>
            <person name="Martin F.M."/>
        </authorList>
    </citation>
    <scope>NUCLEOTIDE SEQUENCE</scope>
    <source>
        <strain evidence="1">Prilba</strain>
    </source>
</reference>
<dbReference type="EMBL" id="WHVB01000002">
    <property type="protein sequence ID" value="KAF8485882.1"/>
    <property type="molecule type" value="Genomic_DNA"/>
</dbReference>
<dbReference type="Gene3D" id="3.80.10.10">
    <property type="entry name" value="Ribonuclease Inhibitor"/>
    <property type="match status" value="1"/>
</dbReference>